<keyword evidence="1" id="KW-0732">Signal</keyword>
<name>A0A9W8IR06_9FUNG</name>
<organism evidence="2 3">
    <name type="scientific">Coemansia aciculifera</name>
    <dbReference type="NCBI Taxonomy" id="417176"/>
    <lineage>
        <taxon>Eukaryota</taxon>
        <taxon>Fungi</taxon>
        <taxon>Fungi incertae sedis</taxon>
        <taxon>Zoopagomycota</taxon>
        <taxon>Kickxellomycotina</taxon>
        <taxon>Kickxellomycetes</taxon>
        <taxon>Kickxellales</taxon>
        <taxon>Kickxellaceae</taxon>
        <taxon>Coemansia</taxon>
    </lineage>
</organism>
<evidence type="ECO:0000256" key="1">
    <source>
        <dbReference type="SAM" id="SignalP"/>
    </source>
</evidence>
<proteinExistence type="predicted"/>
<comment type="caution">
    <text evidence="2">The sequence shown here is derived from an EMBL/GenBank/DDBJ whole genome shotgun (WGS) entry which is preliminary data.</text>
</comment>
<accession>A0A9W8IR06</accession>
<keyword evidence="3" id="KW-1185">Reference proteome</keyword>
<evidence type="ECO:0000313" key="3">
    <source>
        <dbReference type="Proteomes" id="UP001140074"/>
    </source>
</evidence>
<gene>
    <name evidence="2" type="ORF">GGH94_003519</name>
</gene>
<sequence>MKLSFAISTFAAAAAATNYMMPITKDAGLVFTNMMCGTTPCIDTNLSNQPTYTAFLGNRDFRRILMSYAMPSEVTDMSTIQSCTLMLPQPVSSTGTGSFYSLSISPLTGDYDASTVTPRTAPPAGPSVAQFSSTDNLMPPSIDVTDACKAAIGGNVGLMLDSYGGPVTFPTKLGGSTAQLMVTTM</sequence>
<feature type="signal peptide" evidence="1">
    <location>
        <begin position="1"/>
        <end position="16"/>
    </location>
</feature>
<feature type="chain" id="PRO_5040930186" evidence="1">
    <location>
        <begin position="17"/>
        <end position="185"/>
    </location>
</feature>
<dbReference type="Proteomes" id="UP001140074">
    <property type="component" value="Unassembled WGS sequence"/>
</dbReference>
<reference evidence="2" key="1">
    <citation type="submission" date="2022-07" db="EMBL/GenBank/DDBJ databases">
        <title>Phylogenomic reconstructions and comparative analyses of Kickxellomycotina fungi.</title>
        <authorList>
            <person name="Reynolds N.K."/>
            <person name="Stajich J.E."/>
            <person name="Barry K."/>
            <person name="Grigoriev I.V."/>
            <person name="Crous P."/>
            <person name="Smith M.E."/>
        </authorList>
    </citation>
    <scope>NUCLEOTIDE SEQUENCE</scope>
    <source>
        <strain evidence="2">RSA 476</strain>
    </source>
</reference>
<protein>
    <submittedName>
        <fullName evidence="2">Uncharacterized protein</fullName>
    </submittedName>
</protein>
<evidence type="ECO:0000313" key="2">
    <source>
        <dbReference type="EMBL" id="KAJ2863574.1"/>
    </source>
</evidence>
<dbReference type="EMBL" id="JANBUY010000118">
    <property type="protein sequence ID" value="KAJ2863574.1"/>
    <property type="molecule type" value="Genomic_DNA"/>
</dbReference>
<dbReference type="AlphaFoldDB" id="A0A9W8IR06"/>